<evidence type="ECO:0000256" key="2">
    <source>
        <dbReference type="ARBA" id="ARBA00008520"/>
    </source>
</evidence>
<dbReference type="EMBL" id="FMTS01000003">
    <property type="protein sequence ID" value="SCW59903.1"/>
    <property type="molecule type" value="Genomic_DNA"/>
</dbReference>
<dbReference type="RefSeq" id="WP_170828275.1">
    <property type="nucleotide sequence ID" value="NZ_CBCRYE010000001.1"/>
</dbReference>
<dbReference type="PANTHER" id="PTHR43649:SF11">
    <property type="entry name" value="ABC TRANSPORTER SUBSTRATE-BINDING PROTEIN YESO-RELATED"/>
    <property type="match status" value="1"/>
</dbReference>
<sequence length="437" mass="48691">MTAPVTRRTALTGLGASLGGALAACSPRTAPGPKRQVTLRMSWWGGASAHKATLEALHLFMQRYPHIEVRGEYTGFLGHLERLTTQIAGHTAPDLMQINWYWQVLFSRDGKGFYDLNRLSKEIDFSQYDARTLGMGERNGHRNALSVGNAARLFYFNRTTYDKARLALPASWESLLAAGPKMRDALGDAYYPIDGTFQDFIAMARSRIVQKTGKALVDDVNKRLNCTAEDIAEMARLYAGLTRDHSLPAARVRAAFGNVAQQEMRPWINGQFAGCYLWNSSIDKFTDTLRPGEHVELASYPLIPGATDAGLLYRPAMMFAINHQTPHPQETALLLNFLMNDPVGVRAMGLSRGVPSSAIARRTLTEDGLMTGLKRDSEAELARLPITVLESPWFEHPRVRDGFQDILEMQGYGVIDEETASRRLYDDINAILTRVIR</sequence>
<dbReference type="InterPro" id="IPR050490">
    <property type="entry name" value="Bact_solute-bd_prot1"/>
</dbReference>
<reference evidence="5" key="1">
    <citation type="submission" date="2016-10" db="EMBL/GenBank/DDBJ databases">
        <authorList>
            <person name="Varghese N."/>
            <person name="Submissions S."/>
        </authorList>
    </citation>
    <scope>NUCLEOTIDE SEQUENCE [LARGE SCALE GENOMIC DNA]</scope>
    <source>
        <strain evidence="5">CGMCC 1.3431</strain>
    </source>
</reference>
<dbReference type="PROSITE" id="PS51318">
    <property type="entry name" value="TAT"/>
    <property type="match status" value="1"/>
</dbReference>
<dbReference type="PROSITE" id="PS51257">
    <property type="entry name" value="PROKAR_LIPOPROTEIN"/>
    <property type="match status" value="1"/>
</dbReference>
<comment type="subcellular location">
    <subcellularLocation>
        <location evidence="1">Periplasm</location>
    </subcellularLocation>
</comment>
<dbReference type="Pfam" id="PF01547">
    <property type="entry name" value="SBP_bac_1"/>
    <property type="match status" value="1"/>
</dbReference>
<protein>
    <submittedName>
        <fullName evidence="4">Oligogalacturonide transport system substrate-binding protein</fullName>
    </submittedName>
</protein>
<evidence type="ECO:0000256" key="1">
    <source>
        <dbReference type="ARBA" id="ARBA00004418"/>
    </source>
</evidence>
<accession>A0A1G4RSI4</accession>
<feature type="chain" id="PRO_5011774785" evidence="3">
    <location>
        <begin position="24"/>
        <end position="437"/>
    </location>
</feature>
<evidence type="ECO:0000313" key="4">
    <source>
        <dbReference type="EMBL" id="SCW59903.1"/>
    </source>
</evidence>
<keyword evidence="5" id="KW-1185">Reference proteome</keyword>
<dbReference type="SUPFAM" id="SSF53850">
    <property type="entry name" value="Periplasmic binding protein-like II"/>
    <property type="match status" value="1"/>
</dbReference>
<evidence type="ECO:0000256" key="3">
    <source>
        <dbReference type="SAM" id="SignalP"/>
    </source>
</evidence>
<feature type="signal peptide" evidence="3">
    <location>
        <begin position="1"/>
        <end position="23"/>
    </location>
</feature>
<dbReference type="GO" id="GO:0042597">
    <property type="term" value="C:periplasmic space"/>
    <property type="evidence" value="ECO:0007669"/>
    <property type="project" value="UniProtKB-SubCell"/>
</dbReference>
<proteinExistence type="inferred from homology"/>
<evidence type="ECO:0000313" key="5">
    <source>
        <dbReference type="Proteomes" id="UP000199150"/>
    </source>
</evidence>
<dbReference type="AlphaFoldDB" id="A0A1G4RSI4"/>
<name>A0A1G4RSI4_9CAUL</name>
<dbReference type="STRING" id="260084.SAMN02927928_2096"/>
<organism evidence="4 5">
    <name type="scientific">Asticcacaulis taihuensis</name>
    <dbReference type="NCBI Taxonomy" id="260084"/>
    <lineage>
        <taxon>Bacteria</taxon>
        <taxon>Pseudomonadati</taxon>
        <taxon>Pseudomonadota</taxon>
        <taxon>Alphaproteobacteria</taxon>
        <taxon>Caulobacterales</taxon>
        <taxon>Caulobacteraceae</taxon>
        <taxon>Asticcacaulis</taxon>
    </lineage>
</organism>
<gene>
    <name evidence="4" type="ORF">SAMN02927928_2096</name>
</gene>
<dbReference type="Proteomes" id="UP000199150">
    <property type="component" value="Unassembled WGS sequence"/>
</dbReference>
<dbReference type="InterPro" id="IPR006311">
    <property type="entry name" value="TAT_signal"/>
</dbReference>
<dbReference type="PANTHER" id="PTHR43649">
    <property type="entry name" value="ARABINOSE-BINDING PROTEIN-RELATED"/>
    <property type="match status" value="1"/>
</dbReference>
<dbReference type="InterPro" id="IPR006059">
    <property type="entry name" value="SBP"/>
</dbReference>
<keyword evidence="3" id="KW-0732">Signal</keyword>
<comment type="similarity">
    <text evidence="2">Belongs to the bacterial solute-binding protein 1 family.</text>
</comment>
<dbReference type="Gene3D" id="3.40.190.10">
    <property type="entry name" value="Periplasmic binding protein-like II"/>
    <property type="match status" value="2"/>
</dbReference>